<dbReference type="EMBL" id="VFOZ01000001">
    <property type="protein sequence ID" value="TQL97217.1"/>
    <property type="molecule type" value="Genomic_DNA"/>
</dbReference>
<protein>
    <submittedName>
        <fullName evidence="7">FAD/FMN-containing dehydrogenase</fullName>
    </submittedName>
</protein>
<evidence type="ECO:0000256" key="2">
    <source>
        <dbReference type="ARBA" id="ARBA00005466"/>
    </source>
</evidence>
<dbReference type="Pfam" id="PF01565">
    <property type="entry name" value="FAD_binding_4"/>
    <property type="match status" value="1"/>
</dbReference>
<dbReference type="Proteomes" id="UP000316096">
    <property type="component" value="Unassembled WGS sequence"/>
</dbReference>
<dbReference type="PANTHER" id="PTHR42973">
    <property type="entry name" value="BINDING OXIDOREDUCTASE, PUTATIVE (AFU_ORTHOLOGUE AFUA_1G17690)-RELATED"/>
    <property type="match status" value="1"/>
</dbReference>
<dbReference type="InterPro" id="IPR016166">
    <property type="entry name" value="FAD-bd_PCMH"/>
</dbReference>
<dbReference type="SUPFAM" id="SSF56176">
    <property type="entry name" value="FAD-binding/transporter-associated domain-like"/>
    <property type="match status" value="1"/>
</dbReference>
<dbReference type="InterPro" id="IPR050416">
    <property type="entry name" value="FAD-linked_Oxidoreductase"/>
</dbReference>
<dbReference type="Gene3D" id="3.30.465.10">
    <property type="match status" value="1"/>
</dbReference>
<evidence type="ECO:0000256" key="5">
    <source>
        <dbReference type="ARBA" id="ARBA00023002"/>
    </source>
</evidence>
<dbReference type="InterPro" id="IPR006094">
    <property type="entry name" value="Oxid_FAD_bind_N"/>
</dbReference>
<dbReference type="RefSeq" id="WP_141955975.1">
    <property type="nucleotide sequence ID" value="NZ_VFOZ01000001.1"/>
</dbReference>
<dbReference type="Gene3D" id="3.30.43.10">
    <property type="entry name" value="Uridine Diphospho-n-acetylenolpyruvylglucosamine Reductase, domain 2"/>
    <property type="match status" value="1"/>
</dbReference>
<proteinExistence type="inferred from homology"/>
<dbReference type="InterPro" id="IPR016169">
    <property type="entry name" value="FAD-bd_PCMH_sub2"/>
</dbReference>
<evidence type="ECO:0000313" key="7">
    <source>
        <dbReference type="EMBL" id="TQL97217.1"/>
    </source>
</evidence>
<evidence type="ECO:0000259" key="6">
    <source>
        <dbReference type="PROSITE" id="PS51387"/>
    </source>
</evidence>
<keyword evidence="4" id="KW-0274">FAD</keyword>
<dbReference type="GO" id="GO:0071949">
    <property type="term" value="F:FAD binding"/>
    <property type="evidence" value="ECO:0007669"/>
    <property type="project" value="InterPro"/>
</dbReference>
<dbReference type="InterPro" id="IPR036318">
    <property type="entry name" value="FAD-bd_PCMH-like_sf"/>
</dbReference>
<dbReference type="InterPro" id="IPR016167">
    <property type="entry name" value="FAD-bd_PCMH_sub1"/>
</dbReference>
<reference evidence="7 8" key="1">
    <citation type="submission" date="2019-06" db="EMBL/GenBank/DDBJ databases">
        <title>Sequencing the genomes of 1000 actinobacteria strains.</title>
        <authorList>
            <person name="Klenk H.-P."/>
        </authorList>
    </citation>
    <scope>NUCLEOTIDE SEQUENCE [LARGE SCALE GENOMIC DNA]</scope>
    <source>
        <strain evidence="7 8">DSM 102200</strain>
    </source>
</reference>
<evidence type="ECO:0000256" key="3">
    <source>
        <dbReference type="ARBA" id="ARBA00022630"/>
    </source>
</evidence>
<dbReference type="Pfam" id="PF08031">
    <property type="entry name" value="BBE"/>
    <property type="match status" value="1"/>
</dbReference>
<dbReference type="PANTHER" id="PTHR42973:SF39">
    <property type="entry name" value="FAD-BINDING PCMH-TYPE DOMAIN-CONTAINING PROTEIN"/>
    <property type="match status" value="1"/>
</dbReference>
<dbReference type="AlphaFoldDB" id="A0A543CJZ5"/>
<evidence type="ECO:0000313" key="8">
    <source>
        <dbReference type="Proteomes" id="UP000316096"/>
    </source>
</evidence>
<accession>A0A543CJZ5</accession>
<keyword evidence="8" id="KW-1185">Reference proteome</keyword>
<comment type="similarity">
    <text evidence="2">Belongs to the oxygen-dependent FAD-linked oxidoreductase family.</text>
</comment>
<feature type="domain" description="FAD-binding PCMH-type" evidence="6">
    <location>
        <begin position="37"/>
        <end position="207"/>
    </location>
</feature>
<keyword evidence="3" id="KW-0285">Flavoprotein</keyword>
<gene>
    <name evidence="7" type="ORF">FB559_2795</name>
</gene>
<evidence type="ECO:0000256" key="4">
    <source>
        <dbReference type="ARBA" id="ARBA00022827"/>
    </source>
</evidence>
<dbReference type="GO" id="GO:0016491">
    <property type="term" value="F:oxidoreductase activity"/>
    <property type="evidence" value="ECO:0007669"/>
    <property type="project" value="UniProtKB-KW"/>
</dbReference>
<dbReference type="OrthoDB" id="5169292at2"/>
<dbReference type="Gene3D" id="3.40.462.20">
    <property type="match status" value="1"/>
</dbReference>
<comment type="cofactor">
    <cofactor evidence="1">
        <name>FAD</name>
        <dbReference type="ChEBI" id="CHEBI:57692"/>
    </cofactor>
</comment>
<sequence>MTDSSNVTAIHERLDGRLVLPGEAGYDEARSVWNAMVDRRPRMVVRCASVGDVVAAVRTARELDLELGVRCGGHSIVGLAVPEEGLMVDLRPMGGVRVDPVRRRAWVQGGALLGALDREVQRYGLATTAGNVSHTGVGGLTLGGGMGWLARQYGLTCDNVVSFTMVTADGDVVRASRTENPELFWGLRGGGGNFGIVTEFEFRLHPVGTRALVAEYTFPLDRALPALRAWRDLNARAPRQATFTASVGGDGLVRAGFVWVGDPGQGRLLLPEMRALGRPVSERVAEPSYLELQRVDDSVQGHTSRRYWKGHYLGGFPDAAIEAFLRRGVAAGDAGLPSVSLQAYGGAIADVPDQDAAFSHRNTLFEYVCAARWSEPAEDRTRMGAARRAAAELEPYATGAYVNVLSDEGAEGVRRAYPPGKLARLTVLKNAFDPHNVFHLNHNIRPGRA</sequence>
<evidence type="ECO:0000256" key="1">
    <source>
        <dbReference type="ARBA" id="ARBA00001974"/>
    </source>
</evidence>
<dbReference type="InterPro" id="IPR012951">
    <property type="entry name" value="BBE"/>
</dbReference>
<keyword evidence="5" id="KW-0560">Oxidoreductase</keyword>
<organism evidence="7 8">
    <name type="scientific">Actinoallomurus bryophytorum</name>
    <dbReference type="NCBI Taxonomy" id="1490222"/>
    <lineage>
        <taxon>Bacteria</taxon>
        <taxon>Bacillati</taxon>
        <taxon>Actinomycetota</taxon>
        <taxon>Actinomycetes</taxon>
        <taxon>Streptosporangiales</taxon>
        <taxon>Thermomonosporaceae</taxon>
        <taxon>Actinoallomurus</taxon>
    </lineage>
</organism>
<dbReference type="PROSITE" id="PS51387">
    <property type="entry name" value="FAD_PCMH"/>
    <property type="match status" value="1"/>
</dbReference>
<comment type="caution">
    <text evidence="7">The sequence shown here is derived from an EMBL/GenBank/DDBJ whole genome shotgun (WGS) entry which is preliminary data.</text>
</comment>
<name>A0A543CJZ5_9ACTN</name>